<proteinExistence type="inferred from homology"/>
<accession>A0A1Q9E2X2</accession>
<dbReference type="Gene3D" id="2.60.120.10">
    <property type="entry name" value="Jelly Rolls"/>
    <property type="match status" value="2"/>
</dbReference>
<keyword evidence="3" id="KW-0732">Signal</keyword>
<comment type="similarity">
    <text evidence="1 2">Belongs to the pirin family.</text>
</comment>
<dbReference type="AlphaFoldDB" id="A0A1Q9E2X2"/>
<dbReference type="InterPro" id="IPR012093">
    <property type="entry name" value="Pirin"/>
</dbReference>
<evidence type="ECO:0000256" key="2">
    <source>
        <dbReference type="RuleBase" id="RU003457"/>
    </source>
</evidence>
<keyword evidence="6" id="KW-0560">Oxidoreductase</keyword>
<feature type="domain" description="Quercetin 2,3-dioxygenase C-terminal cupin" evidence="5">
    <location>
        <begin position="215"/>
        <end position="299"/>
    </location>
</feature>
<dbReference type="Pfam" id="PF17954">
    <property type="entry name" value="Pirin_C_2"/>
    <property type="match status" value="1"/>
</dbReference>
<dbReference type="SUPFAM" id="SSF51182">
    <property type="entry name" value="RmlC-like cupins"/>
    <property type="match status" value="1"/>
</dbReference>
<evidence type="ECO:0000256" key="1">
    <source>
        <dbReference type="ARBA" id="ARBA00008416"/>
    </source>
</evidence>
<evidence type="ECO:0000313" key="7">
    <source>
        <dbReference type="Proteomes" id="UP000186817"/>
    </source>
</evidence>
<dbReference type="InterPro" id="IPR003829">
    <property type="entry name" value="Pirin_N_dom"/>
</dbReference>
<keyword evidence="6" id="KW-0223">Dioxygenase</keyword>
<gene>
    <name evidence="6" type="ORF">AK812_SmicGene15436</name>
</gene>
<feature type="signal peptide" evidence="3">
    <location>
        <begin position="1"/>
        <end position="26"/>
    </location>
</feature>
<organism evidence="6 7">
    <name type="scientific">Symbiodinium microadriaticum</name>
    <name type="common">Dinoflagellate</name>
    <name type="synonym">Zooxanthella microadriatica</name>
    <dbReference type="NCBI Taxonomy" id="2951"/>
    <lineage>
        <taxon>Eukaryota</taxon>
        <taxon>Sar</taxon>
        <taxon>Alveolata</taxon>
        <taxon>Dinophyceae</taxon>
        <taxon>Suessiales</taxon>
        <taxon>Symbiodiniaceae</taxon>
        <taxon>Symbiodinium</taxon>
    </lineage>
</organism>
<dbReference type="PANTHER" id="PTHR43212">
    <property type="entry name" value="QUERCETIN 2,3-DIOXYGENASE"/>
    <property type="match status" value="1"/>
</dbReference>
<comment type="caution">
    <text evidence="6">The sequence shown here is derived from an EMBL/GenBank/DDBJ whole genome shotgun (WGS) entry which is preliminary data.</text>
</comment>
<sequence length="309" mass="33681">MAFAQLLANAVLLGCLVLVLPKGSICLSGPGQCAGSVNLVPQQRLFTSEPPPELFGNPENPSPGMRESHNWSQKNWLKSRFHFSFAEYGHGPNNFGVLRVMNDDLVQPLRGFGPHPHRDMAILTFVVDGFLTHKDSTGAEETLGRGSIQFMTAGTGVVHSEHNLDEQPLRFIQCWILPRVRGAPPTYGSMPGDATSGRQRLNGWFHAVGDDLKGGEYPVKINQDCNMYISELTPGTAVPRYLNAGRQGYLLCVEGEVHLNAGGSDNYVMQRHDAAELKGPLLLEATGGTDGALVLLFEMELTEDSRGEL</sequence>
<dbReference type="PANTHER" id="PTHR43212:SF3">
    <property type="entry name" value="QUERCETIN 2,3-DIOXYGENASE"/>
    <property type="match status" value="1"/>
</dbReference>
<dbReference type="Proteomes" id="UP000186817">
    <property type="component" value="Unassembled WGS sequence"/>
</dbReference>
<dbReference type="EMBL" id="LSRX01000282">
    <property type="protein sequence ID" value="OLQ01749.1"/>
    <property type="molecule type" value="Genomic_DNA"/>
</dbReference>
<dbReference type="CDD" id="cd02910">
    <property type="entry name" value="cupin_Yhhw_N"/>
    <property type="match status" value="1"/>
</dbReference>
<feature type="domain" description="Pirin N-terminal" evidence="4">
    <location>
        <begin position="66"/>
        <end position="176"/>
    </location>
</feature>
<reference evidence="6 7" key="1">
    <citation type="submission" date="2016-02" db="EMBL/GenBank/DDBJ databases">
        <title>Genome analysis of coral dinoflagellate symbionts highlights evolutionary adaptations to a symbiotic lifestyle.</title>
        <authorList>
            <person name="Aranda M."/>
            <person name="Li Y."/>
            <person name="Liew Y.J."/>
            <person name="Baumgarten S."/>
            <person name="Simakov O."/>
            <person name="Wilson M."/>
            <person name="Piel J."/>
            <person name="Ashoor H."/>
            <person name="Bougouffa S."/>
            <person name="Bajic V.B."/>
            <person name="Ryu T."/>
            <person name="Ravasi T."/>
            <person name="Bayer T."/>
            <person name="Micklem G."/>
            <person name="Kim H."/>
            <person name="Bhak J."/>
            <person name="Lajeunesse T.C."/>
            <person name="Voolstra C.R."/>
        </authorList>
    </citation>
    <scope>NUCLEOTIDE SEQUENCE [LARGE SCALE GENOMIC DNA]</scope>
    <source>
        <strain evidence="6 7">CCMP2467</strain>
    </source>
</reference>
<dbReference type="InterPro" id="IPR041602">
    <property type="entry name" value="Quercetinase_C"/>
</dbReference>
<keyword evidence="7" id="KW-1185">Reference proteome</keyword>
<dbReference type="GO" id="GO:0051213">
    <property type="term" value="F:dioxygenase activity"/>
    <property type="evidence" value="ECO:0007669"/>
    <property type="project" value="UniProtKB-KW"/>
</dbReference>
<protein>
    <submittedName>
        <fullName evidence="6">Putative quercetin 2,3-dioxygenase</fullName>
    </submittedName>
</protein>
<evidence type="ECO:0000259" key="5">
    <source>
        <dbReference type="Pfam" id="PF17954"/>
    </source>
</evidence>
<dbReference type="OrthoDB" id="198735at2759"/>
<dbReference type="InterPro" id="IPR014710">
    <property type="entry name" value="RmlC-like_jellyroll"/>
</dbReference>
<dbReference type="OMA" id="NLRVWND"/>
<dbReference type="InterPro" id="IPR011051">
    <property type="entry name" value="RmlC_Cupin_sf"/>
</dbReference>
<name>A0A1Q9E2X2_SYMMI</name>
<evidence type="ECO:0000313" key="6">
    <source>
        <dbReference type="EMBL" id="OLQ01749.1"/>
    </source>
</evidence>
<feature type="chain" id="PRO_5012977456" evidence="3">
    <location>
        <begin position="27"/>
        <end position="309"/>
    </location>
</feature>
<evidence type="ECO:0000256" key="3">
    <source>
        <dbReference type="SAM" id="SignalP"/>
    </source>
</evidence>
<evidence type="ECO:0000259" key="4">
    <source>
        <dbReference type="Pfam" id="PF02678"/>
    </source>
</evidence>
<dbReference type="Pfam" id="PF02678">
    <property type="entry name" value="Pirin"/>
    <property type="match status" value="1"/>
</dbReference>